<reference evidence="3 4" key="1">
    <citation type="journal article" date="2012" name="Science">
        <title>Ecological populations of bacteria act as socially cohesive units of antibiotic production and resistance.</title>
        <authorList>
            <person name="Cordero O.X."/>
            <person name="Wildschutte H."/>
            <person name="Kirkup B."/>
            <person name="Proehl S."/>
            <person name="Ngo L."/>
            <person name="Hussain F."/>
            <person name="Le Roux F."/>
            <person name="Mincer T."/>
            <person name="Polz M.F."/>
        </authorList>
    </citation>
    <scope>NUCLEOTIDE SEQUENCE [LARGE SCALE GENOMIC DNA]</scope>
    <source>
        <strain evidence="3 4">12E03</strain>
    </source>
</reference>
<feature type="region of interest" description="Disordered" evidence="1">
    <location>
        <begin position="76"/>
        <end position="118"/>
    </location>
</feature>
<sequence>MTQTYTDIDSKELDALMQRVQEAKDHDLALTPEDYQTLLNALKTLAALQERLSDNDITLHKLRKLVGMVSSSEAMSSLLGKKGKTTNKNSGQKRSKSKNNNPKTASVKPKVTQHSVDDLKKGDTCPDCQQGKLYKYDPATLLRITGQSPFVPEQHVMERLRCNACGQYFTADLPTEVLDDGEPGQKYGYSARTLMVLYKFFSGTPYYRQGSLQSILGVNLSASTVFDQSEHVVNSLGPIHNVLLQQAANAVHYYLDDTSNRILEQVPVLKAQRNSDKMRKRTGVYSSGLVANLVDGHNVVLYQTNIGHAGEFIDEILRHRNSSLPPPLLMSDAL</sequence>
<dbReference type="InterPro" id="IPR052344">
    <property type="entry name" value="Transposase-related"/>
</dbReference>
<gene>
    <name evidence="3" type="ORF">A142_06675</name>
</gene>
<dbReference type="InterPro" id="IPR004291">
    <property type="entry name" value="Transposase_IS66_central"/>
</dbReference>
<feature type="compositionally biased region" description="Basic residues" evidence="1">
    <location>
        <begin position="81"/>
        <end position="97"/>
    </location>
</feature>
<organism evidence="3 4">
    <name type="scientific">Vibrio splendidus 12E03</name>
    <dbReference type="NCBI Taxonomy" id="1191305"/>
    <lineage>
        <taxon>Bacteria</taxon>
        <taxon>Pseudomonadati</taxon>
        <taxon>Pseudomonadota</taxon>
        <taxon>Gammaproteobacteria</taxon>
        <taxon>Vibrionales</taxon>
        <taxon>Vibrionaceae</taxon>
        <taxon>Vibrio</taxon>
    </lineage>
</organism>
<evidence type="ECO:0000256" key="1">
    <source>
        <dbReference type="SAM" id="MobiDB-lite"/>
    </source>
</evidence>
<evidence type="ECO:0000259" key="2">
    <source>
        <dbReference type="Pfam" id="PF03050"/>
    </source>
</evidence>
<evidence type="ECO:0000313" key="3">
    <source>
        <dbReference type="EMBL" id="OEF91667.1"/>
    </source>
</evidence>
<feature type="domain" description="Transposase IS66 central" evidence="2">
    <location>
        <begin position="192"/>
        <end position="319"/>
    </location>
</feature>
<evidence type="ECO:0000313" key="4">
    <source>
        <dbReference type="Proteomes" id="UP000094802"/>
    </source>
</evidence>
<dbReference type="AlphaFoldDB" id="A0A1E5FN11"/>
<protein>
    <recommendedName>
        <fullName evidence="2">Transposase IS66 central domain-containing protein</fullName>
    </recommendedName>
</protein>
<dbReference type="PANTHER" id="PTHR33678">
    <property type="entry name" value="BLL1576 PROTEIN"/>
    <property type="match status" value="1"/>
</dbReference>
<name>A0A1E5FN11_VIBSP</name>
<proteinExistence type="predicted"/>
<comment type="caution">
    <text evidence="3">The sequence shown here is derived from an EMBL/GenBank/DDBJ whole genome shotgun (WGS) entry which is preliminary data.</text>
</comment>
<dbReference type="OrthoDB" id="9800877at2"/>
<accession>A0A1E5FN11</accession>
<dbReference type="Proteomes" id="UP000094802">
    <property type="component" value="Unassembled WGS sequence"/>
</dbReference>
<dbReference type="RefSeq" id="WP_019822074.1">
    <property type="nucleotide sequence ID" value="NZ_AJZD02000209.1"/>
</dbReference>
<dbReference type="EMBL" id="AJZD02000209">
    <property type="protein sequence ID" value="OEF91667.1"/>
    <property type="molecule type" value="Genomic_DNA"/>
</dbReference>
<dbReference type="Pfam" id="PF03050">
    <property type="entry name" value="DDE_Tnp_IS66"/>
    <property type="match status" value="1"/>
</dbReference>
<dbReference type="PANTHER" id="PTHR33678:SF1">
    <property type="entry name" value="BLL1576 PROTEIN"/>
    <property type="match status" value="1"/>
</dbReference>